<evidence type="ECO:0000313" key="2">
    <source>
        <dbReference type="Proteomes" id="UP000827976"/>
    </source>
</evidence>
<dbReference type="EMBL" id="CM037018">
    <property type="protein sequence ID" value="KAH7673515.1"/>
    <property type="molecule type" value="Genomic_DNA"/>
</dbReference>
<organism evidence="1 2">
    <name type="scientific">Dioscorea alata</name>
    <name type="common">Purple yam</name>
    <dbReference type="NCBI Taxonomy" id="55571"/>
    <lineage>
        <taxon>Eukaryota</taxon>
        <taxon>Viridiplantae</taxon>
        <taxon>Streptophyta</taxon>
        <taxon>Embryophyta</taxon>
        <taxon>Tracheophyta</taxon>
        <taxon>Spermatophyta</taxon>
        <taxon>Magnoliopsida</taxon>
        <taxon>Liliopsida</taxon>
        <taxon>Dioscoreales</taxon>
        <taxon>Dioscoreaceae</taxon>
        <taxon>Dioscorea</taxon>
    </lineage>
</organism>
<gene>
    <name evidence="1" type="ORF">IHE45_08G012700</name>
</gene>
<name>A0ACB7VH24_DIOAL</name>
<protein>
    <submittedName>
        <fullName evidence="1">X8 domain-containing protein</fullName>
    </submittedName>
</protein>
<reference evidence="2" key="1">
    <citation type="journal article" date="2022" name="Nat. Commun.">
        <title>Chromosome evolution and the genetic basis of agronomically important traits in greater yam.</title>
        <authorList>
            <person name="Bredeson J.V."/>
            <person name="Lyons J.B."/>
            <person name="Oniyinde I.O."/>
            <person name="Okereke N.R."/>
            <person name="Kolade O."/>
            <person name="Nnabue I."/>
            <person name="Nwadili C.O."/>
            <person name="Hribova E."/>
            <person name="Parker M."/>
            <person name="Nwogha J."/>
            <person name="Shu S."/>
            <person name="Carlson J."/>
            <person name="Kariba R."/>
            <person name="Muthemba S."/>
            <person name="Knop K."/>
            <person name="Barton G.J."/>
            <person name="Sherwood A.V."/>
            <person name="Lopez-Montes A."/>
            <person name="Asiedu R."/>
            <person name="Jamnadass R."/>
            <person name="Muchugi A."/>
            <person name="Goodstein D."/>
            <person name="Egesi C.N."/>
            <person name="Featherston J."/>
            <person name="Asfaw A."/>
            <person name="Simpson G.G."/>
            <person name="Dolezel J."/>
            <person name="Hendre P.S."/>
            <person name="Van Deynze A."/>
            <person name="Kumar P.L."/>
            <person name="Obidiegwu J.E."/>
            <person name="Bhattacharjee R."/>
            <person name="Rokhsar D.S."/>
        </authorList>
    </citation>
    <scope>NUCLEOTIDE SEQUENCE [LARGE SCALE GENOMIC DNA]</scope>
    <source>
        <strain evidence="2">cv. TDa95/00328</strain>
    </source>
</reference>
<evidence type="ECO:0000313" key="1">
    <source>
        <dbReference type="EMBL" id="KAH7673515.1"/>
    </source>
</evidence>
<proteinExistence type="predicted"/>
<comment type="caution">
    <text evidence="1">The sequence shown here is derived from an EMBL/GenBank/DDBJ whole genome shotgun (WGS) entry which is preliminary data.</text>
</comment>
<dbReference type="Proteomes" id="UP000827976">
    <property type="component" value="Chromosome 8"/>
</dbReference>
<keyword evidence="2" id="KW-1185">Reference proteome</keyword>
<accession>A0ACB7VH24</accession>
<sequence>MMRRTLALSYLVYLLVLTVSAQEEHELFVSEVDLAKLSSTVLASQTWVKNHVLNHSLSTKITTIVVGKGLLCNKEDEHQWNLVLPCMRNLYHSLVRLSLANEVKVSIAFSPQCLSSGASASPLKKRKLSSLSVPSFGGHQFSPVPSSTFSFAPLASPPEVPELPTPPPPPPLSPEVPAMPPVSYMVPPPSPPPCSASPGAEEGPKTALWCVAKPAVPSEKLQEAIDFACGEGADCEEIQPNGRCYFPDNVVAHASYAFNSYWQKWKHNGGTCGFDGTALLIDSDPSFLECHFELS</sequence>